<comment type="caution">
    <text evidence="1">The sequence shown here is derived from an EMBL/GenBank/DDBJ whole genome shotgun (WGS) entry which is preliminary data.</text>
</comment>
<sequence length="130" mass="14928">MNTTNQDIQLKINIFGYISIITIQLHTNYYPIIEHITRLLQKTSTATNIFIEYCDEEGDNVSVTCDNEWRTALVNHLDSGNKYFKVFACVSKISNQDIPSYKQEEDLCAIKTFRGDTDFASEAIKITKCM</sequence>
<gene>
    <name evidence="1" type="ORF">AKO1_015201</name>
</gene>
<keyword evidence="2" id="KW-1185">Reference proteome</keyword>
<dbReference type="Proteomes" id="UP001431209">
    <property type="component" value="Unassembled WGS sequence"/>
</dbReference>
<name>A0AAW2ZGM6_9EUKA</name>
<dbReference type="AlphaFoldDB" id="A0AAW2ZGM6"/>
<reference evidence="1 2" key="1">
    <citation type="submission" date="2024-03" db="EMBL/GenBank/DDBJ databases">
        <title>The Acrasis kona genome and developmental transcriptomes reveal deep origins of eukaryotic multicellular pathways.</title>
        <authorList>
            <person name="Sheikh S."/>
            <person name="Fu C.-J."/>
            <person name="Brown M.W."/>
            <person name="Baldauf S.L."/>
        </authorList>
    </citation>
    <scope>NUCLEOTIDE SEQUENCE [LARGE SCALE GENOMIC DNA]</scope>
    <source>
        <strain evidence="1 2">ATCC MYA-3509</strain>
    </source>
</reference>
<dbReference type="SUPFAM" id="SSF54277">
    <property type="entry name" value="CAD &amp; PB1 domains"/>
    <property type="match status" value="1"/>
</dbReference>
<dbReference type="EMBL" id="JAOPGA020001381">
    <property type="protein sequence ID" value="KAL0487896.1"/>
    <property type="molecule type" value="Genomic_DNA"/>
</dbReference>
<dbReference type="Gene3D" id="3.10.20.90">
    <property type="entry name" value="Phosphatidylinositol 3-kinase Catalytic Subunit, Chain A, domain 1"/>
    <property type="match status" value="1"/>
</dbReference>
<organism evidence="1 2">
    <name type="scientific">Acrasis kona</name>
    <dbReference type="NCBI Taxonomy" id="1008807"/>
    <lineage>
        <taxon>Eukaryota</taxon>
        <taxon>Discoba</taxon>
        <taxon>Heterolobosea</taxon>
        <taxon>Tetramitia</taxon>
        <taxon>Eutetramitia</taxon>
        <taxon>Acrasidae</taxon>
        <taxon>Acrasis</taxon>
    </lineage>
</organism>
<proteinExistence type="predicted"/>
<accession>A0AAW2ZGM6</accession>
<evidence type="ECO:0000313" key="1">
    <source>
        <dbReference type="EMBL" id="KAL0487896.1"/>
    </source>
</evidence>
<evidence type="ECO:0000313" key="2">
    <source>
        <dbReference type="Proteomes" id="UP001431209"/>
    </source>
</evidence>
<protein>
    <submittedName>
        <fullName evidence="1">Metallophosphoesterase</fullName>
    </submittedName>
</protein>